<evidence type="ECO:0000313" key="3">
    <source>
        <dbReference type="Proteomes" id="UP000765509"/>
    </source>
</evidence>
<keyword evidence="3" id="KW-1185">Reference proteome</keyword>
<dbReference type="AlphaFoldDB" id="A0A9Q3F2F2"/>
<accession>A0A9Q3F2F2</accession>
<dbReference type="EMBL" id="AVOT02034928">
    <property type="protein sequence ID" value="MBW0529161.1"/>
    <property type="molecule type" value="Genomic_DNA"/>
</dbReference>
<organism evidence="2 3">
    <name type="scientific">Austropuccinia psidii MF-1</name>
    <dbReference type="NCBI Taxonomy" id="1389203"/>
    <lineage>
        <taxon>Eukaryota</taxon>
        <taxon>Fungi</taxon>
        <taxon>Dikarya</taxon>
        <taxon>Basidiomycota</taxon>
        <taxon>Pucciniomycotina</taxon>
        <taxon>Pucciniomycetes</taxon>
        <taxon>Pucciniales</taxon>
        <taxon>Sphaerophragmiaceae</taxon>
        <taxon>Austropuccinia</taxon>
    </lineage>
</organism>
<protein>
    <submittedName>
        <fullName evidence="2">Uncharacterized protein</fullName>
    </submittedName>
</protein>
<reference evidence="2" key="1">
    <citation type="submission" date="2021-03" db="EMBL/GenBank/DDBJ databases">
        <title>Draft genome sequence of rust myrtle Austropuccinia psidii MF-1, a brazilian biotype.</title>
        <authorList>
            <person name="Quecine M.C."/>
            <person name="Pachon D.M.R."/>
            <person name="Bonatelli M.L."/>
            <person name="Correr F.H."/>
            <person name="Franceschini L.M."/>
            <person name="Leite T.F."/>
            <person name="Margarido G.R.A."/>
            <person name="Almeida C.A."/>
            <person name="Ferrarezi J.A."/>
            <person name="Labate C.A."/>
        </authorList>
    </citation>
    <scope>NUCLEOTIDE SEQUENCE</scope>
    <source>
        <strain evidence="2">MF-1</strain>
    </source>
</reference>
<evidence type="ECO:0000313" key="2">
    <source>
        <dbReference type="EMBL" id="MBW0529161.1"/>
    </source>
</evidence>
<gene>
    <name evidence="2" type="ORF">O181_068876</name>
</gene>
<feature type="compositionally biased region" description="Basic and acidic residues" evidence="1">
    <location>
        <begin position="1"/>
        <end position="20"/>
    </location>
</feature>
<sequence>MEKAHNMEVLEKNEESKFEEVNSEDVQEMEGGQEISEPYEENILEVQEKQIKKKVKFGNIPNMEEYSSIEKGLQQKKDFKANSLFKNISKKYAKTGTI</sequence>
<feature type="region of interest" description="Disordered" evidence="1">
    <location>
        <begin position="1"/>
        <end position="38"/>
    </location>
</feature>
<name>A0A9Q3F2F2_9BASI</name>
<evidence type="ECO:0000256" key="1">
    <source>
        <dbReference type="SAM" id="MobiDB-lite"/>
    </source>
</evidence>
<comment type="caution">
    <text evidence="2">The sequence shown here is derived from an EMBL/GenBank/DDBJ whole genome shotgun (WGS) entry which is preliminary data.</text>
</comment>
<proteinExistence type="predicted"/>
<dbReference type="Proteomes" id="UP000765509">
    <property type="component" value="Unassembled WGS sequence"/>
</dbReference>